<accession>A0A0L0BNK1</accession>
<comment type="caution">
    <text evidence="1">The sequence shown here is derived from an EMBL/GenBank/DDBJ whole genome shotgun (WGS) entry which is preliminary data.</text>
</comment>
<dbReference type="AlphaFoldDB" id="A0A0L0BNK1"/>
<dbReference type="Proteomes" id="UP000037069">
    <property type="component" value="Unassembled WGS sequence"/>
</dbReference>
<evidence type="ECO:0000313" key="2">
    <source>
        <dbReference type="Proteomes" id="UP000037069"/>
    </source>
</evidence>
<evidence type="ECO:0000313" key="1">
    <source>
        <dbReference type="EMBL" id="KNC21518.1"/>
    </source>
</evidence>
<protein>
    <submittedName>
        <fullName evidence="1">Uncharacterized protein</fullName>
    </submittedName>
</protein>
<gene>
    <name evidence="1" type="ORF">FF38_09042</name>
</gene>
<keyword evidence="2" id="KW-1185">Reference proteome</keyword>
<dbReference type="EMBL" id="JRES01001610">
    <property type="protein sequence ID" value="KNC21518.1"/>
    <property type="molecule type" value="Genomic_DNA"/>
</dbReference>
<proteinExistence type="predicted"/>
<name>A0A0L0BNK1_LUCCU</name>
<reference evidence="1 2" key="1">
    <citation type="journal article" date="2015" name="Nat. Commun.">
        <title>Lucilia cuprina genome unlocks parasitic fly biology to underpin future interventions.</title>
        <authorList>
            <person name="Anstead C.A."/>
            <person name="Korhonen P.K."/>
            <person name="Young N.D."/>
            <person name="Hall R.S."/>
            <person name="Jex A.R."/>
            <person name="Murali S.C."/>
            <person name="Hughes D.S."/>
            <person name="Lee S.F."/>
            <person name="Perry T."/>
            <person name="Stroehlein A.J."/>
            <person name="Ansell B.R."/>
            <person name="Breugelmans B."/>
            <person name="Hofmann A."/>
            <person name="Qu J."/>
            <person name="Dugan S."/>
            <person name="Lee S.L."/>
            <person name="Chao H."/>
            <person name="Dinh H."/>
            <person name="Han Y."/>
            <person name="Doddapaneni H.V."/>
            <person name="Worley K.C."/>
            <person name="Muzny D.M."/>
            <person name="Ioannidis P."/>
            <person name="Waterhouse R.M."/>
            <person name="Zdobnov E.M."/>
            <person name="James P.J."/>
            <person name="Bagnall N.H."/>
            <person name="Kotze A.C."/>
            <person name="Gibbs R.A."/>
            <person name="Richards S."/>
            <person name="Batterham P."/>
            <person name="Gasser R.B."/>
        </authorList>
    </citation>
    <scope>NUCLEOTIDE SEQUENCE [LARGE SCALE GENOMIC DNA]</scope>
    <source>
        <strain evidence="1 2">LS</strain>
        <tissue evidence="1">Full body</tissue>
    </source>
</reference>
<sequence length="163" mass="18431">MNQYILLRCNSAENFSESQTLSSNLTVHQHIPESHYTAAYAALYKDLFEEIIVQPIPAILGIKPQPLLGFRGMNLNQLTSLDKSCEQLATRSPRLFGALDKPHAKSFQCKADYIFDIKTNSQLLSSDNAKSDTVLTFKRNIQKYILIYGYLSINVDTTPIENK</sequence>
<organism evidence="1 2">
    <name type="scientific">Lucilia cuprina</name>
    <name type="common">Green bottle fly</name>
    <name type="synonym">Australian sheep blowfly</name>
    <dbReference type="NCBI Taxonomy" id="7375"/>
    <lineage>
        <taxon>Eukaryota</taxon>
        <taxon>Metazoa</taxon>
        <taxon>Ecdysozoa</taxon>
        <taxon>Arthropoda</taxon>
        <taxon>Hexapoda</taxon>
        <taxon>Insecta</taxon>
        <taxon>Pterygota</taxon>
        <taxon>Neoptera</taxon>
        <taxon>Endopterygota</taxon>
        <taxon>Diptera</taxon>
        <taxon>Brachycera</taxon>
        <taxon>Muscomorpha</taxon>
        <taxon>Oestroidea</taxon>
        <taxon>Calliphoridae</taxon>
        <taxon>Luciliinae</taxon>
        <taxon>Lucilia</taxon>
    </lineage>
</organism>